<comment type="catalytic activity">
    <reaction evidence="13 14">
        <text>2 cob(II)alamin + reduced [electron-transfer flavoprotein] + 2 ATP = 2 adenosylcob(III)alamin + 2 triphosphate + oxidized [electron-transfer flavoprotein] + 3 H(+)</text>
        <dbReference type="Rhea" id="RHEA:28671"/>
        <dbReference type="Rhea" id="RHEA-COMP:10685"/>
        <dbReference type="Rhea" id="RHEA-COMP:10686"/>
        <dbReference type="ChEBI" id="CHEBI:15378"/>
        <dbReference type="ChEBI" id="CHEBI:16304"/>
        <dbReference type="ChEBI" id="CHEBI:18036"/>
        <dbReference type="ChEBI" id="CHEBI:18408"/>
        <dbReference type="ChEBI" id="CHEBI:30616"/>
        <dbReference type="ChEBI" id="CHEBI:57692"/>
        <dbReference type="ChEBI" id="CHEBI:58307"/>
        <dbReference type="EC" id="2.5.1.17"/>
    </reaction>
</comment>
<feature type="domain" description="Cobalamin adenosyltransferase-like" evidence="15">
    <location>
        <begin position="3"/>
        <end position="162"/>
    </location>
</feature>
<organism evidence="16 17">
    <name type="scientific">Sporolituus thermophilus DSM 23256</name>
    <dbReference type="NCBI Taxonomy" id="1123285"/>
    <lineage>
        <taxon>Bacteria</taxon>
        <taxon>Bacillati</taxon>
        <taxon>Bacillota</taxon>
        <taxon>Negativicutes</taxon>
        <taxon>Selenomonadales</taxon>
        <taxon>Sporomusaceae</taxon>
        <taxon>Sporolituus</taxon>
    </lineage>
</organism>
<evidence type="ECO:0000313" key="16">
    <source>
        <dbReference type="EMBL" id="SDF26388.1"/>
    </source>
</evidence>
<evidence type="ECO:0000256" key="2">
    <source>
        <dbReference type="ARBA" id="ARBA00007487"/>
    </source>
</evidence>
<evidence type="ECO:0000256" key="12">
    <source>
        <dbReference type="ARBA" id="ARBA00048555"/>
    </source>
</evidence>
<dbReference type="OrthoDB" id="9778896at2"/>
<dbReference type="PANTHER" id="PTHR12213:SF0">
    <property type="entry name" value="CORRINOID ADENOSYLTRANSFERASE MMAB"/>
    <property type="match status" value="1"/>
</dbReference>
<keyword evidence="7 14" id="KW-0547">Nucleotide-binding</keyword>
<sequence length="170" mass="19160">MKIYTKTGDQGHTSLYTGERVAKDSLRVEAYGSIDETDAALGLARALCLKQEVKQAIYDMQRMLWQLMADVASLGEKGIRITDAHVRELEQMIDRFDAMLPPLTKFVIPGDTPGSAALHVARTVARRTERQMWRLAREESVNEHVLVALNRLSDLCFVLSRVESEEAKEV</sequence>
<keyword evidence="8 14" id="KW-0067">ATP-binding</keyword>
<evidence type="ECO:0000256" key="6">
    <source>
        <dbReference type="ARBA" id="ARBA00022679"/>
    </source>
</evidence>
<dbReference type="PANTHER" id="PTHR12213">
    <property type="entry name" value="CORRINOID ADENOSYLTRANSFERASE"/>
    <property type="match status" value="1"/>
</dbReference>
<evidence type="ECO:0000256" key="9">
    <source>
        <dbReference type="ARBA" id="ARBA00031529"/>
    </source>
</evidence>
<keyword evidence="17" id="KW-1185">Reference proteome</keyword>
<dbReference type="AlphaFoldDB" id="A0A1G7JN60"/>
<accession>A0A1G7JN60</accession>
<evidence type="ECO:0000259" key="15">
    <source>
        <dbReference type="Pfam" id="PF01923"/>
    </source>
</evidence>
<evidence type="ECO:0000256" key="11">
    <source>
        <dbReference type="ARBA" id="ARBA00033354"/>
    </source>
</evidence>
<evidence type="ECO:0000256" key="10">
    <source>
        <dbReference type="ARBA" id="ARBA00033334"/>
    </source>
</evidence>
<evidence type="ECO:0000256" key="4">
    <source>
        <dbReference type="ARBA" id="ARBA00020963"/>
    </source>
</evidence>
<dbReference type="Pfam" id="PF01923">
    <property type="entry name" value="Cob_adeno_trans"/>
    <property type="match status" value="1"/>
</dbReference>
<evidence type="ECO:0000256" key="14">
    <source>
        <dbReference type="RuleBase" id="RU366026"/>
    </source>
</evidence>
<dbReference type="STRING" id="1123285.SAMN05660235_01015"/>
<dbReference type="UniPathway" id="UPA00148">
    <property type="reaction ID" value="UER00233"/>
</dbReference>
<dbReference type="EC" id="2.5.1.17" evidence="3 14"/>
<dbReference type="GO" id="GO:0005524">
    <property type="term" value="F:ATP binding"/>
    <property type="evidence" value="ECO:0007669"/>
    <property type="project" value="UniProtKB-UniRule"/>
</dbReference>
<keyword evidence="5 14" id="KW-0169">Cobalamin biosynthesis</keyword>
<dbReference type="InterPro" id="IPR036451">
    <property type="entry name" value="CblAdoTrfase-like_sf"/>
</dbReference>
<proteinExistence type="inferred from homology"/>
<evidence type="ECO:0000256" key="8">
    <source>
        <dbReference type="ARBA" id="ARBA00022840"/>
    </source>
</evidence>
<dbReference type="InterPro" id="IPR029499">
    <property type="entry name" value="PduO-typ"/>
</dbReference>
<comment type="catalytic activity">
    <reaction evidence="12 14">
        <text>2 cob(II)yrinate a,c diamide + reduced [electron-transfer flavoprotein] + 2 ATP = 2 adenosylcob(III)yrinate a,c-diamide + 2 triphosphate + oxidized [electron-transfer flavoprotein] + 3 H(+)</text>
        <dbReference type="Rhea" id="RHEA:11528"/>
        <dbReference type="Rhea" id="RHEA-COMP:10685"/>
        <dbReference type="Rhea" id="RHEA-COMP:10686"/>
        <dbReference type="ChEBI" id="CHEBI:15378"/>
        <dbReference type="ChEBI" id="CHEBI:18036"/>
        <dbReference type="ChEBI" id="CHEBI:30616"/>
        <dbReference type="ChEBI" id="CHEBI:57692"/>
        <dbReference type="ChEBI" id="CHEBI:58307"/>
        <dbReference type="ChEBI" id="CHEBI:58503"/>
        <dbReference type="ChEBI" id="CHEBI:58537"/>
        <dbReference type="EC" id="2.5.1.17"/>
    </reaction>
</comment>
<evidence type="ECO:0000313" key="17">
    <source>
        <dbReference type="Proteomes" id="UP000243333"/>
    </source>
</evidence>
<dbReference type="RefSeq" id="WP_093688712.1">
    <property type="nucleotide sequence ID" value="NZ_FNBU01000005.1"/>
</dbReference>
<dbReference type="SUPFAM" id="SSF89028">
    <property type="entry name" value="Cobalamin adenosyltransferase-like"/>
    <property type="match status" value="1"/>
</dbReference>
<protein>
    <recommendedName>
        <fullName evidence="4 14">Corrinoid adenosyltransferase</fullName>
        <ecNumber evidence="3 14">2.5.1.17</ecNumber>
    </recommendedName>
    <alternativeName>
        <fullName evidence="9 14">Cob(II)alamin adenosyltransferase</fullName>
    </alternativeName>
    <alternativeName>
        <fullName evidence="11 14">Cob(II)yrinic acid a,c-diamide adenosyltransferase</fullName>
    </alternativeName>
    <alternativeName>
        <fullName evidence="10 14">Cobinamide/cobalamin adenosyltransferase</fullName>
    </alternativeName>
</protein>
<dbReference type="Gene3D" id="1.20.1200.10">
    <property type="entry name" value="Cobalamin adenosyltransferase-like"/>
    <property type="match status" value="1"/>
</dbReference>
<dbReference type="EMBL" id="FNBU01000005">
    <property type="protein sequence ID" value="SDF26388.1"/>
    <property type="molecule type" value="Genomic_DNA"/>
</dbReference>
<dbReference type="InterPro" id="IPR016030">
    <property type="entry name" value="CblAdoTrfase-like"/>
</dbReference>
<reference evidence="17" key="1">
    <citation type="submission" date="2016-10" db="EMBL/GenBank/DDBJ databases">
        <authorList>
            <person name="Varghese N."/>
            <person name="Submissions S."/>
        </authorList>
    </citation>
    <scope>NUCLEOTIDE SEQUENCE [LARGE SCALE GENOMIC DNA]</scope>
    <source>
        <strain evidence="17">DSM 23256</strain>
    </source>
</reference>
<comment type="similarity">
    <text evidence="2 14">Belongs to the Cob(I)alamin adenosyltransferase family.</text>
</comment>
<name>A0A1G7JN60_9FIRM</name>
<comment type="pathway">
    <text evidence="1 14">Cofactor biosynthesis; adenosylcobalamin biosynthesis; adenosylcobalamin from cob(II)yrinate a,c-diamide: step 2/7.</text>
</comment>
<evidence type="ECO:0000256" key="5">
    <source>
        <dbReference type="ARBA" id="ARBA00022573"/>
    </source>
</evidence>
<dbReference type="NCBIfam" id="TIGR00636">
    <property type="entry name" value="PduO_Nterm"/>
    <property type="match status" value="1"/>
</dbReference>
<gene>
    <name evidence="16" type="ORF">SAMN05660235_01015</name>
</gene>
<evidence type="ECO:0000256" key="13">
    <source>
        <dbReference type="ARBA" id="ARBA00048692"/>
    </source>
</evidence>
<evidence type="ECO:0000256" key="3">
    <source>
        <dbReference type="ARBA" id="ARBA00012454"/>
    </source>
</evidence>
<keyword evidence="6 14" id="KW-0808">Transferase</keyword>
<evidence type="ECO:0000256" key="1">
    <source>
        <dbReference type="ARBA" id="ARBA00005121"/>
    </source>
</evidence>
<dbReference type="Proteomes" id="UP000243333">
    <property type="component" value="Unassembled WGS sequence"/>
</dbReference>
<evidence type="ECO:0000256" key="7">
    <source>
        <dbReference type="ARBA" id="ARBA00022741"/>
    </source>
</evidence>
<dbReference type="GO" id="GO:0009236">
    <property type="term" value="P:cobalamin biosynthetic process"/>
    <property type="evidence" value="ECO:0007669"/>
    <property type="project" value="UniProtKB-UniRule"/>
</dbReference>
<dbReference type="GO" id="GO:0008817">
    <property type="term" value="F:corrinoid adenosyltransferase activity"/>
    <property type="evidence" value="ECO:0007669"/>
    <property type="project" value="UniProtKB-UniRule"/>
</dbReference>